<dbReference type="Gene3D" id="3.90.470.20">
    <property type="entry name" value="4'-phosphopantetheinyl transferase domain"/>
    <property type="match status" value="1"/>
</dbReference>
<dbReference type="AlphaFoldDB" id="A0A1M4SSM8"/>
<sequence length="216" mass="24853">MIVTWIGDVRPLMEKASYEHCYRMLPAMRRDKADRLSRMEDKALSAGVWTLLEKARKEFGFRDYPLYNLSHSFPYALCSFAAEEEDAHRGMQLGCDVETVKAPRLSVASHYFRPREYEYILMQPDEERQKQAFFRYWVLKESFLKATGKGMGLSMDSFEIIVGGKGGSEGPALTRKPPEYPDTYYFQEYQTAAPDARVAVCATCPDFAPGLRYVDF</sequence>
<keyword evidence="5" id="KW-1185">Reference proteome</keyword>
<dbReference type="RefSeq" id="WP_072848401.1">
    <property type="nucleotide sequence ID" value="NZ_FQVI01000001.1"/>
</dbReference>
<reference evidence="4 5" key="1">
    <citation type="submission" date="2016-11" db="EMBL/GenBank/DDBJ databases">
        <authorList>
            <person name="Jaros S."/>
            <person name="Januszkiewicz K."/>
            <person name="Wedrychowicz H."/>
        </authorList>
    </citation>
    <scope>NUCLEOTIDE SEQUENCE [LARGE SCALE GENOMIC DNA]</scope>
    <source>
        <strain evidence="4 5">DSM 17459</strain>
    </source>
</reference>
<dbReference type="SUPFAM" id="SSF56214">
    <property type="entry name" value="4'-phosphopantetheinyl transferase"/>
    <property type="match status" value="1"/>
</dbReference>
<dbReference type="InterPro" id="IPR037143">
    <property type="entry name" value="4-PPantetheinyl_Trfase_dom_sf"/>
</dbReference>
<name>A0A1M4SSM8_9CLOT</name>
<dbReference type="InterPro" id="IPR050559">
    <property type="entry name" value="P-Pant_transferase_sf"/>
</dbReference>
<evidence type="ECO:0000313" key="4">
    <source>
        <dbReference type="EMBL" id="SHE35263.1"/>
    </source>
</evidence>
<dbReference type="STRING" id="1122155.SAMN02745158_00247"/>
<dbReference type="GO" id="GO:0005829">
    <property type="term" value="C:cytosol"/>
    <property type="evidence" value="ECO:0007669"/>
    <property type="project" value="TreeGrafter"/>
</dbReference>
<dbReference type="EMBL" id="FQVI01000001">
    <property type="protein sequence ID" value="SHE35263.1"/>
    <property type="molecule type" value="Genomic_DNA"/>
</dbReference>
<dbReference type="GO" id="GO:0000287">
    <property type="term" value="F:magnesium ion binding"/>
    <property type="evidence" value="ECO:0007669"/>
    <property type="project" value="InterPro"/>
</dbReference>
<evidence type="ECO:0000256" key="2">
    <source>
        <dbReference type="ARBA" id="ARBA00022679"/>
    </source>
</evidence>
<keyword evidence="2 4" id="KW-0808">Transferase</keyword>
<evidence type="ECO:0000259" key="3">
    <source>
        <dbReference type="Pfam" id="PF01648"/>
    </source>
</evidence>
<dbReference type="Pfam" id="PF01648">
    <property type="entry name" value="ACPS"/>
    <property type="match status" value="1"/>
</dbReference>
<protein>
    <submittedName>
        <fullName evidence="4">Phosphopantetheine--protein transferase domain-containing protein</fullName>
    </submittedName>
</protein>
<proteinExistence type="inferred from homology"/>
<evidence type="ECO:0000256" key="1">
    <source>
        <dbReference type="ARBA" id="ARBA00010990"/>
    </source>
</evidence>
<dbReference type="PANTHER" id="PTHR12215:SF10">
    <property type="entry name" value="L-AMINOADIPATE-SEMIALDEHYDE DEHYDROGENASE-PHOSPHOPANTETHEINYL TRANSFERASE"/>
    <property type="match status" value="1"/>
</dbReference>
<dbReference type="InterPro" id="IPR008278">
    <property type="entry name" value="4-PPantetheinyl_Trfase_dom"/>
</dbReference>
<evidence type="ECO:0000313" key="5">
    <source>
        <dbReference type="Proteomes" id="UP000184245"/>
    </source>
</evidence>
<accession>A0A1M4SSM8</accession>
<dbReference type="PANTHER" id="PTHR12215">
    <property type="entry name" value="PHOSPHOPANTETHEINE TRANSFERASE"/>
    <property type="match status" value="1"/>
</dbReference>
<comment type="similarity">
    <text evidence="1">Belongs to the P-Pant transferase superfamily. Gsp/Sfp/HetI/AcpT family.</text>
</comment>
<dbReference type="OrthoDB" id="9808281at2"/>
<dbReference type="GO" id="GO:0019878">
    <property type="term" value="P:lysine biosynthetic process via aminoadipic acid"/>
    <property type="evidence" value="ECO:0007669"/>
    <property type="project" value="TreeGrafter"/>
</dbReference>
<dbReference type="GO" id="GO:0008897">
    <property type="term" value="F:holo-[acyl-carrier-protein] synthase activity"/>
    <property type="evidence" value="ECO:0007669"/>
    <property type="project" value="InterPro"/>
</dbReference>
<gene>
    <name evidence="4" type="ORF">SAMN02745158_00247</name>
</gene>
<feature type="domain" description="4'-phosphopantetheinyl transferase" evidence="3">
    <location>
        <begin position="93"/>
        <end position="170"/>
    </location>
</feature>
<organism evidence="4 5">
    <name type="scientific">Lactonifactor longoviformis DSM 17459</name>
    <dbReference type="NCBI Taxonomy" id="1122155"/>
    <lineage>
        <taxon>Bacteria</taxon>
        <taxon>Bacillati</taxon>
        <taxon>Bacillota</taxon>
        <taxon>Clostridia</taxon>
        <taxon>Eubacteriales</taxon>
        <taxon>Clostridiaceae</taxon>
        <taxon>Lactonifactor</taxon>
    </lineage>
</organism>
<dbReference type="Proteomes" id="UP000184245">
    <property type="component" value="Unassembled WGS sequence"/>
</dbReference>